<evidence type="ECO:0000313" key="2">
    <source>
        <dbReference type="EMBL" id="CAB1419935.1"/>
    </source>
</evidence>
<comment type="caution">
    <text evidence="2">The sequence shown here is derived from an EMBL/GenBank/DDBJ whole genome shotgun (WGS) entry which is preliminary data.</text>
</comment>
<evidence type="ECO:0000256" key="1">
    <source>
        <dbReference type="SAM" id="MobiDB-lite"/>
    </source>
</evidence>
<evidence type="ECO:0000313" key="3">
    <source>
        <dbReference type="Proteomes" id="UP001153269"/>
    </source>
</evidence>
<organism evidence="2 3">
    <name type="scientific">Pleuronectes platessa</name>
    <name type="common">European plaice</name>
    <dbReference type="NCBI Taxonomy" id="8262"/>
    <lineage>
        <taxon>Eukaryota</taxon>
        <taxon>Metazoa</taxon>
        <taxon>Chordata</taxon>
        <taxon>Craniata</taxon>
        <taxon>Vertebrata</taxon>
        <taxon>Euteleostomi</taxon>
        <taxon>Actinopterygii</taxon>
        <taxon>Neopterygii</taxon>
        <taxon>Teleostei</taxon>
        <taxon>Neoteleostei</taxon>
        <taxon>Acanthomorphata</taxon>
        <taxon>Carangaria</taxon>
        <taxon>Pleuronectiformes</taxon>
        <taxon>Pleuronectoidei</taxon>
        <taxon>Pleuronectidae</taxon>
        <taxon>Pleuronectes</taxon>
    </lineage>
</organism>
<feature type="compositionally biased region" description="Pro residues" evidence="1">
    <location>
        <begin position="22"/>
        <end position="41"/>
    </location>
</feature>
<accession>A0A9N7TVT9</accession>
<sequence>MPTRYPRSFRETDGWSQKKLDPPPPPPPPSPPPSPPPPPCPGAVKMAELKFQSSPPGCPDGWRSVWSLAGEATFSVPGQTGCNTHRAGLNRTSKLSVSCDVEDETSFRPEQKSSFIRAQ</sequence>
<reference evidence="2" key="1">
    <citation type="submission" date="2020-03" db="EMBL/GenBank/DDBJ databases">
        <authorList>
            <person name="Weist P."/>
        </authorList>
    </citation>
    <scope>NUCLEOTIDE SEQUENCE</scope>
</reference>
<proteinExistence type="predicted"/>
<dbReference type="EMBL" id="CADEAL010000422">
    <property type="protein sequence ID" value="CAB1419935.1"/>
    <property type="molecule type" value="Genomic_DNA"/>
</dbReference>
<gene>
    <name evidence="2" type="ORF">PLEPLA_LOCUS7786</name>
</gene>
<feature type="compositionally biased region" description="Basic and acidic residues" evidence="1">
    <location>
        <begin position="8"/>
        <end position="21"/>
    </location>
</feature>
<dbReference type="AlphaFoldDB" id="A0A9N7TVT9"/>
<feature type="region of interest" description="Disordered" evidence="1">
    <location>
        <begin position="1"/>
        <end position="44"/>
    </location>
</feature>
<dbReference type="Proteomes" id="UP001153269">
    <property type="component" value="Unassembled WGS sequence"/>
</dbReference>
<keyword evidence="3" id="KW-1185">Reference proteome</keyword>
<protein>
    <submittedName>
        <fullName evidence="2">Uncharacterized protein</fullName>
    </submittedName>
</protein>
<name>A0A9N7TVT9_PLEPL</name>